<evidence type="ECO:0000256" key="4">
    <source>
        <dbReference type="SAM" id="MobiDB-lite"/>
    </source>
</evidence>
<evidence type="ECO:0000256" key="3">
    <source>
        <dbReference type="ARBA" id="ARBA00022795"/>
    </source>
</evidence>
<organism evidence="5 6">
    <name type="scientific">Undibacterium parvum</name>
    <dbReference type="NCBI Taxonomy" id="401471"/>
    <lineage>
        <taxon>Bacteria</taxon>
        <taxon>Pseudomonadati</taxon>
        <taxon>Pseudomonadota</taxon>
        <taxon>Betaproteobacteria</taxon>
        <taxon>Burkholderiales</taxon>
        <taxon>Oxalobacteraceae</taxon>
        <taxon>Undibacterium</taxon>
    </lineage>
</organism>
<keyword evidence="6" id="KW-1185">Reference proteome</keyword>
<dbReference type="Proteomes" id="UP000275663">
    <property type="component" value="Chromosome"/>
</dbReference>
<evidence type="ECO:0000313" key="5">
    <source>
        <dbReference type="EMBL" id="AZP13748.1"/>
    </source>
</evidence>
<dbReference type="Gene3D" id="1.20.58.300">
    <property type="entry name" value="FlgN-like"/>
    <property type="match status" value="1"/>
</dbReference>
<dbReference type="AlphaFoldDB" id="A0A3S9HNQ9"/>
<dbReference type="InterPro" id="IPR036679">
    <property type="entry name" value="FlgN-like_sf"/>
</dbReference>
<feature type="compositionally biased region" description="Polar residues" evidence="4">
    <location>
        <begin position="146"/>
        <end position="156"/>
    </location>
</feature>
<evidence type="ECO:0000256" key="1">
    <source>
        <dbReference type="ARBA" id="ARBA00002397"/>
    </source>
</evidence>
<comment type="similarity">
    <text evidence="2">Belongs to the FlgN family.</text>
</comment>
<dbReference type="KEGG" id="upv:EJN92_18195"/>
<name>A0A3S9HNQ9_9BURK</name>
<protein>
    <submittedName>
        <fullName evidence="5">Flagellar protein FlgN</fullName>
    </submittedName>
</protein>
<dbReference type="EMBL" id="CP034464">
    <property type="protein sequence ID" value="AZP13748.1"/>
    <property type="molecule type" value="Genomic_DNA"/>
</dbReference>
<proteinExistence type="inferred from homology"/>
<sequence length="162" mass="17479">MSQIDLYPSKLSECLLEELSTMSLLADLLKTEETALVAADVATLNNLTQAKSQQLAALSSLEKKRQSYLTHMGYSNDAKGMQDFLATGKIEPASSENWIKLLQISASAKETNRTNGLLINRQISKNQGALNILQQNNPAGAMYGPNGQSTNKSSSGRGFIIG</sequence>
<dbReference type="Pfam" id="PF05130">
    <property type="entry name" value="FlgN"/>
    <property type="match status" value="1"/>
</dbReference>
<gene>
    <name evidence="5" type="ORF">EJN92_18195</name>
</gene>
<dbReference type="RefSeq" id="WP_126129117.1">
    <property type="nucleotide sequence ID" value="NZ_CP034464.1"/>
</dbReference>
<comment type="function">
    <text evidence="1">Required for the efficient initiation of filament assembly.</text>
</comment>
<keyword evidence="5" id="KW-0282">Flagellum</keyword>
<dbReference type="GO" id="GO:0044780">
    <property type="term" value="P:bacterial-type flagellum assembly"/>
    <property type="evidence" value="ECO:0007669"/>
    <property type="project" value="InterPro"/>
</dbReference>
<keyword evidence="5" id="KW-0966">Cell projection</keyword>
<keyword evidence="3" id="KW-1005">Bacterial flagellum biogenesis</keyword>
<evidence type="ECO:0000313" key="6">
    <source>
        <dbReference type="Proteomes" id="UP000275663"/>
    </source>
</evidence>
<accession>A0A3S9HNQ9</accession>
<reference evidence="5 6" key="1">
    <citation type="journal article" date="2011" name="Int. J. Syst. Evol. Microbiol.">
        <title>Description of Undibacterium oligocarboniphilum sp. nov., isolated from purified water, and Undibacterium pigrum strain CCUG 49012 as the type strain of Undibacterium parvum sp. nov., and emended descriptions of the genus Undibacterium and the species Undibacterium pigrum.</title>
        <authorList>
            <person name="Eder W."/>
            <person name="Wanner G."/>
            <person name="Ludwig W."/>
            <person name="Busse H.J."/>
            <person name="Ziemke-Kageler F."/>
            <person name="Lang E."/>
        </authorList>
    </citation>
    <scope>NUCLEOTIDE SEQUENCE [LARGE SCALE GENOMIC DNA]</scope>
    <source>
        <strain evidence="5 6">DSM 23061</strain>
    </source>
</reference>
<keyword evidence="5" id="KW-0969">Cilium</keyword>
<dbReference type="InterPro" id="IPR007809">
    <property type="entry name" value="FlgN-like"/>
</dbReference>
<dbReference type="SUPFAM" id="SSF140566">
    <property type="entry name" value="FlgN-like"/>
    <property type="match status" value="1"/>
</dbReference>
<feature type="region of interest" description="Disordered" evidence="4">
    <location>
        <begin position="141"/>
        <end position="162"/>
    </location>
</feature>
<evidence type="ECO:0000256" key="2">
    <source>
        <dbReference type="ARBA" id="ARBA00007703"/>
    </source>
</evidence>